<sequence length="540" mass="58532">MAVARANVEATKTFIRARLGNPYVYGGALSPTNVKQGTDCSEIWQTTLEMTLGRYVPGRQGEGATTESYRPKSMGGPIPDGGIGPFGTIVTRDRNAVPANAVAKIGLHHGPGGGANSHMWGELDGMGIESRGGGVGVITNPRSMRWDDSYANAFAYLPGPITEDGTPAAPEYVLLGRNYENSGDRVRQLQRALNSYGYGLDEDGEYGPLTEQAVGAFQRSKGLEVDGIAGPVTLAALGLTFGRPVESSPEGLALFRQIMSRTDATNAWLATCLPYYIEAMRAAEINTPLRAAAFASQIGHETSGLKYMAEIQTNGPGWTEDRRIYRGRGAIQLTWSSNYRRFGQWCREQGHVTDPELFVKNPELVEHPQWGFLAASWYWRFGGPKPGQINSYADKGDILAVSRCVNGWIEGVDPVGWADRRSRYLNCMALGARIMNLTTVDPLEELLKMKLNSMSIYRTPGEGPIDAAIMLAALDAHGPHEDYVEKMARRGDEDALFRVARVAMGKGAETTPAAIKQATDVLLEIAETNRAAVNAALGKV</sequence>
<gene>
    <name evidence="3" type="primary">36</name>
    <name evidence="3" type="ORF">SEA_JEON_36</name>
</gene>
<dbReference type="RefSeq" id="YP_010665320.1">
    <property type="nucleotide sequence ID" value="NC_070934.1"/>
</dbReference>
<dbReference type="GeneID" id="77941385"/>
<reference evidence="3 4" key="1">
    <citation type="submission" date="2018-02" db="EMBL/GenBank/DDBJ databases">
        <authorList>
            <person name="Borochov A."/>
            <person name="Gil C.E."/>
            <person name="Green C.A."/>
            <person name="Jean P.M."/>
            <person name="Kim K."/>
            <person name="Kwun D."/>
            <person name="Lee D."/>
            <person name="Lochan S."/>
            <person name="Mansoor S.A."/>
            <person name="Obregon B.R.Y.A.N."/>
            <person name="Parra P.A."/>
            <person name="Ramdihal J.D."/>
            <person name="Sahadeo J."/>
            <person name="Sohail M."/>
            <person name="Talavera L."/>
            <person name="Velarde S."/>
            <person name="Vera M."/>
            <person name="Wong H."/>
            <person name="Xue J."/>
            <person name="Golebiewska U.P."/>
            <person name="Garlena R.A."/>
            <person name="Russell D.A."/>
            <person name="Pope W.H."/>
            <person name="Jacobs-Sera D."/>
            <person name="Hatfull G.F."/>
        </authorList>
    </citation>
    <scope>NUCLEOTIDE SEQUENCE [LARGE SCALE GENOMIC DNA]</scope>
</reference>
<dbReference type="InterPro" id="IPR023346">
    <property type="entry name" value="Lysozyme-like_dom_sf"/>
</dbReference>
<name>A0A2P1JRH1_9CAUD</name>
<dbReference type="Proteomes" id="UP000241956">
    <property type="component" value="Segment"/>
</dbReference>
<dbReference type="SUPFAM" id="SSF53955">
    <property type="entry name" value="Lysozyme-like"/>
    <property type="match status" value="1"/>
</dbReference>
<keyword evidence="4" id="KW-1185">Reference proteome</keyword>
<feature type="domain" description="Peptidoglycan binding-like" evidence="2">
    <location>
        <begin position="182"/>
        <end position="237"/>
    </location>
</feature>
<dbReference type="InterPro" id="IPR036365">
    <property type="entry name" value="PGBD-like_sf"/>
</dbReference>
<evidence type="ECO:0000256" key="1">
    <source>
        <dbReference type="SAM" id="MobiDB-lite"/>
    </source>
</evidence>
<dbReference type="Gene3D" id="1.10.101.10">
    <property type="entry name" value="PGBD-like superfamily/PGBD"/>
    <property type="match status" value="1"/>
</dbReference>
<dbReference type="InterPro" id="IPR036366">
    <property type="entry name" value="PGBDSf"/>
</dbReference>
<dbReference type="Pfam" id="PF01471">
    <property type="entry name" value="PG_binding_1"/>
    <property type="match status" value="1"/>
</dbReference>
<dbReference type="InterPro" id="IPR002477">
    <property type="entry name" value="Peptidoglycan-bd-like"/>
</dbReference>
<evidence type="ECO:0000313" key="3">
    <source>
        <dbReference type="EMBL" id="AVO21739.1"/>
    </source>
</evidence>
<proteinExistence type="predicted"/>
<dbReference type="KEGG" id="vg:77941385"/>
<feature type="region of interest" description="Disordered" evidence="1">
    <location>
        <begin position="57"/>
        <end position="82"/>
    </location>
</feature>
<evidence type="ECO:0000313" key="4">
    <source>
        <dbReference type="Proteomes" id="UP000241956"/>
    </source>
</evidence>
<accession>A0A2P1JRH1</accession>
<protein>
    <submittedName>
        <fullName evidence="3">Lysin A</fullName>
    </submittedName>
</protein>
<dbReference type="Gene3D" id="1.10.530.10">
    <property type="match status" value="1"/>
</dbReference>
<dbReference type="SUPFAM" id="SSF47090">
    <property type="entry name" value="PGBD-like"/>
    <property type="match status" value="1"/>
</dbReference>
<organism evidence="3 4">
    <name type="scientific">Mycobacterium phage Jeon</name>
    <dbReference type="NCBI Taxonomy" id="2108123"/>
    <lineage>
        <taxon>Viruses</taxon>
        <taxon>Duplodnaviria</taxon>
        <taxon>Heunggongvirae</taxon>
        <taxon>Uroviricota</taxon>
        <taxon>Caudoviricetes</taxon>
        <taxon>Northamptonvirus</taxon>
        <taxon>Northamptonvirus jeon</taxon>
    </lineage>
</organism>
<dbReference type="EMBL" id="MH001450">
    <property type="protein sequence ID" value="AVO21739.1"/>
    <property type="molecule type" value="Genomic_DNA"/>
</dbReference>
<evidence type="ECO:0000259" key="2">
    <source>
        <dbReference type="Pfam" id="PF01471"/>
    </source>
</evidence>